<dbReference type="STRING" id="926566.Terro_4010"/>
<feature type="domain" description="Inner membrane protein YgaP-like transmembrane" evidence="2">
    <location>
        <begin position="1"/>
        <end position="61"/>
    </location>
</feature>
<organism evidence="3 4">
    <name type="scientific">Terriglobus roseus (strain DSM 18391 / NRRL B-41598 / KBS 63)</name>
    <dbReference type="NCBI Taxonomy" id="926566"/>
    <lineage>
        <taxon>Bacteria</taxon>
        <taxon>Pseudomonadati</taxon>
        <taxon>Acidobacteriota</taxon>
        <taxon>Terriglobia</taxon>
        <taxon>Terriglobales</taxon>
        <taxon>Acidobacteriaceae</taxon>
        <taxon>Terriglobus</taxon>
    </lineage>
</organism>
<dbReference type="AlphaFoldDB" id="I3ZLV0"/>
<dbReference type="KEGG" id="trs:Terro_4010"/>
<name>I3ZLV0_TERRK</name>
<evidence type="ECO:0000259" key="2">
    <source>
        <dbReference type="Pfam" id="PF11127"/>
    </source>
</evidence>
<reference evidence="3 4" key="1">
    <citation type="submission" date="2012-06" db="EMBL/GenBank/DDBJ databases">
        <title>Complete genome of Terriglobus roseus DSM 18391.</title>
        <authorList>
            <consortium name="US DOE Joint Genome Institute (JGI-PGF)"/>
            <person name="Lucas S."/>
            <person name="Copeland A."/>
            <person name="Lapidus A."/>
            <person name="Glavina del Rio T."/>
            <person name="Dalin E."/>
            <person name="Tice H."/>
            <person name="Bruce D."/>
            <person name="Goodwin L."/>
            <person name="Pitluck S."/>
            <person name="Peters L."/>
            <person name="Mikhailova N."/>
            <person name="Munk A.C.C."/>
            <person name="Kyrpides N."/>
            <person name="Mavromatis K."/>
            <person name="Ivanova N."/>
            <person name="Brettin T."/>
            <person name="Detter J.C."/>
            <person name="Han C."/>
            <person name="Larimer F."/>
            <person name="Land M."/>
            <person name="Hauser L."/>
            <person name="Markowitz V."/>
            <person name="Cheng J.-F."/>
            <person name="Hugenholtz P."/>
            <person name="Woyke T."/>
            <person name="Wu D."/>
            <person name="Brambilla E."/>
            <person name="Klenk H.-P."/>
            <person name="Eisen J.A."/>
        </authorList>
    </citation>
    <scope>NUCLEOTIDE SEQUENCE [LARGE SCALE GENOMIC DNA]</scope>
    <source>
        <strain evidence="4">DSM 18391 / NRRL B-41598 / KBS 63</strain>
    </source>
</reference>
<dbReference type="Proteomes" id="UP000006056">
    <property type="component" value="Chromosome"/>
</dbReference>
<keyword evidence="1" id="KW-1133">Transmembrane helix</keyword>
<dbReference type="EMBL" id="CP003379">
    <property type="protein sequence ID" value="AFL90218.1"/>
    <property type="molecule type" value="Genomic_DNA"/>
</dbReference>
<feature type="transmembrane region" description="Helical" evidence="1">
    <location>
        <begin position="32"/>
        <end position="55"/>
    </location>
</feature>
<protein>
    <recommendedName>
        <fullName evidence="2">Inner membrane protein YgaP-like transmembrane domain-containing protein</fullName>
    </recommendedName>
</protein>
<evidence type="ECO:0000313" key="3">
    <source>
        <dbReference type="EMBL" id="AFL90218.1"/>
    </source>
</evidence>
<dbReference type="HOGENOM" id="CLU_176022_4_0_0"/>
<dbReference type="InterPro" id="IPR021309">
    <property type="entry name" value="YgaP-like_TM"/>
</dbReference>
<dbReference type="OrthoDB" id="9804804at2"/>
<gene>
    <name evidence="3" type="ordered locus">Terro_4010</name>
</gene>
<evidence type="ECO:0000313" key="4">
    <source>
        <dbReference type="Proteomes" id="UP000006056"/>
    </source>
</evidence>
<keyword evidence="1" id="KW-0812">Transmembrane</keyword>
<evidence type="ECO:0000256" key="1">
    <source>
        <dbReference type="SAM" id="Phobius"/>
    </source>
</evidence>
<dbReference type="Pfam" id="PF11127">
    <property type="entry name" value="YgaP-like_TM"/>
    <property type="match status" value="1"/>
</dbReference>
<sequence length="65" mass="7116">MKNVGPIDVVVRLVLAAAFLSLFVLLPGNLRWIGLIGFVPLLTAIFRFCPLYSLLGLQTRGAGFR</sequence>
<dbReference type="eggNOG" id="ENOG5033A4Z">
    <property type="taxonomic scope" value="Bacteria"/>
</dbReference>
<dbReference type="RefSeq" id="WP_014787478.1">
    <property type="nucleotide sequence ID" value="NC_018014.1"/>
</dbReference>
<accession>I3ZLV0</accession>
<keyword evidence="4" id="KW-1185">Reference proteome</keyword>
<feature type="transmembrane region" description="Helical" evidence="1">
    <location>
        <begin position="9"/>
        <end position="26"/>
    </location>
</feature>
<keyword evidence="1" id="KW-0472">Membrane</keyword>
<proteinExistence type="predicted"/>